<dbReference type="GeneTree" id="ENSGT00940000164470"/>
<evidence type="ECO:0000256" key="2">
    <source>
        <dbReference type="ARBA" id="ARBA00022525"/>
    </source>
</evidence>
<feature type="region of interest" description="Disordered" evidence="8">
    <location>
        <begin position="47"/>
        <end position="137"/>
    </location>
</feature>
<dbReference type="OrthoDB" id="9898686at2759"/>
<feature type="compositionally biased region" description="Basic and acidic residues" evidence="8">
    <location>
        <begin position="511"/>
        <end position="527"/>
    </location>
</feature>
<evidence type="ECO:0000256" key="3">
    <source>
        <dbReference type="ARBA" id="ARBA00022530"/>
    </source>
</evidence>
<evidence type="ECO:0000256" key="7">
    <source>
        <dbReference type="ARBA" id="ARBA00039956"/>
    </source>
</evidence>
<keyword evidence="4 9" id="KW-0732">Signal</keyword>
<feature type="region of interest" description="Disordered" evidence="8">
    <location>
        <begin position="359"/>
        <end position="648"/>
    </location>
</feature>
<dbReference type="Pfam" id="PF13778">
    <property type="entry name" value="DUF4174"/>
    <property type="match status" value="3"/>
</dbReference>
<evidence type="ECO:0000256" key="6">
    <source>
        <dbReference type="ARBA" id="ARBA00038549"/>
    </source>
</evidence>
<dbReference type="AlphaFoldDB" id="A0A674ADW1"/>
<evidence type="ECO:0000256" key="1">
    <source>
        <dbReference type="ARBA" id="ARBA00004498"/>
    </source>
</evidence>
<evidence type="ECO:0000256" key="4">
    <source>
        <dbReference type="ARBA" id="ARBA00022729"/>
    </source>
</evidence>
<dbReference type="GeneID" id="115195172"/>
<gene>
    <name evidence="11" type="primary">LOC115195172</name>
</gene>
<dbReference type="GO" id="GO:0005604">
    <property type="term" value="C:basement membrane"/>
    <property type="evidence" value="ECO:0007669"/>
    <property type="project" value="TreeGrafter"/>
</dbReference>
<feature type="domain" description="DUF4174" evidence="10">
    <location>
        <begin position="656"/>
        <end position="787"/>
    </location>
</feature>
<feature type="compositionally biased region" description="Polar residues" evidence="8">
    <location>
        <begin position="47"/>
        <end position="60"/>
    </location>
</feature>
<feature type="domain" description="DUF4174" evidence="10">
    <location>
        <begin position="810"/>
        <end position="942"/>
    </location>
</feature>
<feature type="compositionally biased region" description="Polar residues" evidence="8">
    <location>
        <begin position="539"/>
        <end position="552"/>
    </location>
</feature>
<comment type="similarity">
    <text evidence="5">Belongs to the CCDC80 family.</text>
</comment>
<evidence type="ECO:0000256" key="8">
    <source>
        <dbReference type="SAM" id="MobiDB-lite"/>
    </source>
</evidence>
<protein>
    <recommendedName>
        <fullName evidence="7">Coiled-coil domain-containing protein 80</fullName>
    </recommendedName>
</protein>
<evidence type="ECO:0000313" key="11">
    <source>
        <dbReference type="Ensembl" id="ENSSTUP00000056446.1"/>
    </source>
</evidence>
<evidence type="ECO:0000256" key="9">
    <source>
        <dbReference type="SAM" id="SignalP"/>
    </source>
</evidence>
<keyword evidence="12" id="KW-1185">Reference proteome</keyword>
<keyword evidence="3" id="KW-0272">Extracellular matrix</keyword>
<feature type="compositionally biased region" description="Low complexity" evidence="8">
    <location>
        <begin position="359"/>
        <end position="482"/>
    </location>
</feature>
<reference evidence="11" key="2">
    <citation type="submission" date="2025-09" db="UniProtKB">
        <authorList>
            <consortium name="Ensembl"/>
        </authorList>
    </citation>
    <scope>IDENTIFICATION</scope>
</reference>
<feature type="domain" description="DUF4174" evidence="10">
    <location>
        <begin position="146"/>
        <end position="274"/>
    </location>
</feature>
<sequence>MKQTLHLCVLWLLLVWSTGASDRRPLKRTILPRTSLQGGVFNRTQNVLNSDSIAPSTGGINVSPMMSHRDRMQRDEKAEPPRRRKGPPSRRMMPSRRIPQQPKKPINQVGSGTSQDNSKPVTGVAVQPQSTPARTVPGSAGSLNVLASFAGKNRVLVISAPHDSDGYYRLMMTLLKSDVYCQMAERHMQMIVMFHQEGERGGKVRRVNAKGQVTEEPLDTVLIPRLMNFLKLEEGKFSMVLLRKTLQVEERYPYPVRLEAMYEVMDQTHMRKLEKARQRGFVQRCKAAGVEGQVVESQGQGVLTTGSEVRVNSTVERGPVRKGVQRPAQGPKAVTLTTTRPTTTTTKPTMTTKATTLTTKPTTTTTTKPTTTTKKTTTTTTKPPPTTKTTTTITTAKPTTTTTRKTTTTKPTTTTTTTKVTTTTKPTTTTKATTTTTTTKPTTTTTRRTTTTTKVTTTTKPTTTTKAKTTTTRRTTTTTKPTVLKPLDPQTTPRWDLEVPTTDESSYILSETHKNGIEDVTESHRDQYEEDTTDDTKHGQQVVTSPTQLTNDKPTEGGEELGSELKVDSDAQVETASPKKSKVKRPVNAERKKKADKSGKKSKADKKRLKASKDSDGGFYRGRRPGKKAVINQEKEADNKRPPTKQPNLLVSFFGHFEKRRRLLVISTPDEENPMYTQQRDEYLEHVCELGVRKISLITIFGSLTNGTMKMDHYQAEKDQPLKGMKEEDFTNQPLIRALRNELGLIFDDYYMVLTDFDMKVKQEYEVPIAMTAVFDYIDTFSSRIKEMEQQKKQGVTCKKEDKSKSLENFLSRFRWRRRLFVISSSDDEEWAYQQQLYALTSQACNLGLRHLSVLKLIGKDMEDMGGTLELYPINGTATVEREDVSPSLVQDIRNYFQISPEYFSMLLVGKDGNVKSWYPSPMWSMSIIYDLVDSMQLRRQEMAIQQSLGMRCPEDGYGGYGHDRDPDGYHRGYGY</sequence>
<feature type="compositionally biased region" description="Basic and acidic residues" evidence="8">
    <location>
        <begin position="67"/>
        <end position="81"/>
    </location>
</feature>
<accession>A0A674ADW1</accession>
<keyword evidence="2" id="KW-0964">Secreted</keyword>
<feature type="compositionally biased region" description="Low complexity" evidence="8">
    <location>
        <begin position="89"/>
        <end position="101"/>
    </location>
</feature>
<comment type="subcellular location">
    <subcellularLocation>
        <location evidence="1">Secreted</location>
        <location evidence="1">Extracellular space</location>
        <location evidence="1">Extracellular matrix</location>
    </subcellularLocation>
</comment>
<dbReference type="Proteomes" id="UP000472277">
    <property type="component" value="Chromosome 6"/>
</dbReference>
<proteinExistence type="inferred from homology"/>
<dbReference type="PANTHER" id="PTHR46792">
    <property type="entry name" value="COILED-COIL DOMAIN-CONTAINING PROTEIN 80"/>
    <property type="match status" value="1"/>
</dbReference>
<dbReference type="KEGG" id="stru:115195172"/>
<feature type="signal peptide" evidence="9">
    <location>
        <begin position="1"/>
        <end position="20"/>
    </location>
</feature>
<evidence type="ECO:0000256" key="5">
    <source>
        <dbReference type="ARBA" id="ARBA00038037"/>
    </source>
</evidence>
<name>A0A674ADW1_SALTR</name>
<dbReference type="InterPro" id="IPR025232">
    <property type="entry name" value="DUF4174"/>
</dbReference>
<feature type="compositionally biased region" description="Basic residues" evidence="8">
    <location>
        <begin position="579"/>
        <end position="610"/>
    </location>
</feature>
<comment type="subunit">
    <text evidence="6">Binds to various extracellular matrix proteins.</text>
</comment>
<dbReference type="Ensembl" id="ENSSTUT00000059059.1">
    <property type="protein sequence ID" value="ENSSTUP00000056446.1"/>
    <property type="gene ID" value="ENSSTUG00000023978.1"/>
</dbReference>
<evidence type="ECO:0000259" key="10">
    <source>
        <dbReference type="Pfam" id="PF13778"/>
    </source>
</evidence>
<dbReference type="PANTHER" id="PTHR46792:SF2">
    <property type="entry name" value="COILED-COIL DOMAIN-CONTAINING PROTEIN 80"/>
    <property type="match status" value="1"/>
</dbReference>
<dbReference type="InParanoid" id="A0A674ADW1"/>
<dbReference type="GO" id="GO:0010811">
    <property type="term" value="P:positive regulation of cell-substrate adhesion"/>
    <property type="evidence" value="ECO:0007669"/>
    <property type="project" value="TreeGrafter"/>
</dbReference>
<organism evidence="11 12">
    <name type="scientific">Salmo trutta</name>
    <name type="common">Brown trout</name>
    <dbReference type="NCBI Taxonomy" id="8032"/>
    <lineage>
        <taxon>Eukaryota</taxon>
        <taxon>Metazoa</taxon>
        <taxon>Chordata</taxon>
        <taxon>Craniata</taxon>
        <taxon>Vertebrata</taxon>
        <taxon>Euteleostomi</taxon>
        <taxon>Actinopterygii</taxon>
        <taxon>Neopterygii</taxon>
        <taxon>Teleostei</taxon>
        <taxon>Protacanthopterygii</taxon>
        <taxon>Salmoniformes</taxon>
        <taxon>Salmonidae</taxon>
        <taxon>Salmoninae</taxon>
        <taxon>Salmo</taxon>
    </lineage>
</organism>
<feature type="compositionally biased region" description="Polar residues" evidence="8">
    <location>
        <begin position="108"/>
        <end position="120"/>
    </location>
</feature>
<dbReference type="GO" id="GO:0030198">
    <property type="term" value="P:extracellular matrix organization"/>
    <property type="evidence" value="ECO:0007669"/>
    <property type="project" value="TreeGrafter"/>
</dbReference>
<dbReference type="RefSeq" id="XP_029610831.1">
    <property type="nucleotide sequence ID" value="XM_029754971.1"/>
</dbReference>
<evidence type="ECO:0000313" key="12">
    <source>
        <dbReference type="Proteomes" id="UP000472277"/>
    </source>
</evidence>
<feature type="chain" id="PRO_5025478224" description="Coiled-coil domain-containing protein 80" evidence="9">
    <location>
        <begin position="21"/>
        <end position="976"/>
    </location>
</feature>
<reference evidence="11" key="1">
    <citation type="submission" date="2025-08" db="UniProtKB">
        <authorList>
            <consortium name="Ensembl"/>
        </authorList>
    </citation>
    <scope>IDENTIFICATION</scope>
</reference>